<feature type="binding site" evidence="2">
    <location>
        <position position="229"/>
    </location>
    <ligand>
        <name>FAD</name>
        <dbReference type="ChEBI" id="CHEBI:57692"/>
    </ligand>
</feature>
<dbReference type="PIRSF" id="PIRSF000137">
    <property type="entry name" value="Alcohol_oxidase"/>
    <property type="match status" value="1"/>
</dbReference>
<dbReference type="SUPFAM" id="SSF51905">
    <property type="entry name" value="FAD/NAD(P)-binding domain"/>
    <property type="match status" value="1"/>
</dbReference>
<comment type="cofactor">
    <cofactor evidence="2">
        <name>FAD</name>
        <dbReference type="ChEBI" id="CHEBI:57692"/>
    </cofactor>
</comment>
<evidence type="ECO:0000256" key="1">
    <source>
        <dbReference type="ARBA" id="ARBA00010790"/>
    </source>
</evidence>
<dbReference type="Gene3D" id="3.30.560.10">
    <property type="entry name" value="Glucose Oxidase, domain 3"/>
    <property type="match status" value="1"/>
</dbReference>
<sequence>MATTTVLPLSDVDSYDYVIVGGGTAGCVIASRLAEYLPKKRILLIEAGPSDFMDDRVLKLKDWLKLLGSDLDYDYPTTEQPMGNSHIRHSRAKVLGGCSSHNTLISFRPFEYDCRLWEEMGCRGWSFDMFMRVLDNLRNTVQPVHSRHRNQLCKDWVQACSKALNIPIIDDFNREIRSKGQLTEGVGFLSVAYNPDDGRRSSASVAYIHPILRGEEKRPNLTILTNAWVSKVNVSGDTVTGVTLTLQSGEKRTLRAKAETILCAGAIDTPRLLLLSGIGPQEQLRSLGIPVVKDLPGVGENLLDHPETIIIWELNQPVPSETTMDSDAGIFLRREPPNAAGSDGRAADLMMHCYQIPFCVNTSRLGYDTPKHAFCMTPNIPRPRSRGRLYLTSADPNVKPALDFRYFTDPEGYDAATIVAGLKAARKVAQQAPFKNWIKREVAPGPNVVTDEQLSEYGRKVHHTVYHPAGTTKMGDIERDPLAVVDPQLKIRGLKKVRIADAGIFPTMTSINPMLTVLGIGERAAELIAEEAGWRQNQPKL</sequence>
<protein>
    <submittedName>
        <fullName evidence="4">Choline oxidase</fullName>
        <ecNumber evidence="4">1.1.3.17</ecNumber>
    </submittedName>
</protein>
<dbReference type="Pfam" id="PF00732">
    <property type="entry name" value="GMC_oxred_N"/>
    <property type="match status" value="1"/>
</dbReference>
<comment type="caution">
    <text evidence="4">The sequence shown here is derived from an EMBL/GenBank/DDBJ whole genome shotgun (WGS) entry which is preliminary data.</text>
</comment>
<feature type="binding site" evidence="2">
    <location>
        <position position="94"/>
    </location>
    <ligand>
        <name>FAD</name>
        <dbReference type="ChEBI" id="CHEBI:57692"/>
    </ligand>
</feature>
<dbReference type="InterPro" id="IPR036188">
    <property type="entry name" value="FAD/NAD-bd_sf"/>
</dbReference>
<keyword evidence="5" id="KW-1185">Reference proteome</keyword>
<keyword evidence="2" id="KW-0285">Flavoprotein</keyword>
<dbReference type="AlphaFoldDB" id="A0A0F4YUY8"/>
<dbReference type="InterPro" id="IPR000172">
    <property type="entry name" value="GMC_OxRdtase_N"/>
</dbReference>
<evidence type="ECO:0000256" key="2">
    <source>
        <dbReference type="PIRSR" id="PIRSR000137-2"/>
    </source>
</evidence>
<keyword evidence="2" id="KW-0274">FAD</keyword>
<evidence type="ECO:0000259" key="3">
    <source>
        <dbReference type="PROSITE" id="PS00624"/>
    </source>
</evidence>
<dbReference type="GeneID" id="25316196"/>
<dbReference type="GO" id="GO:0050660">
    <property type="term" value="F:flavin adenine dinucleotide binding"/>
    <property type="evidence" value="ECO:0007669"/>
    <property type="project" value="InterPro"/>
</dbReference>
<gene>
    <name evidence="4" type="ORF">T310_3847</name>
</gene>
<dbReference type="Proteomes" id="UP000053958">
    <property type="component" value="Unassembled WGS sequence"/>
</dbReference>
<organism evidence="4 5">
    <name type="scientific">Rasamsonia emersonii (strain ATCC 16479 / CBS 393.64 / IMI 116815)</name>
    <dbReference type="NCBI Taxonomy" id="1408163"/>
    <lineage>
        <taxon>Eukaryota</taxon>
        <taxon>Fungi</taxon>
        <taxon>Dikarya</taxon>
        <taxon>Ascomycota</taxon>
        <taxon>Pezizomycotina</taxon>
        <taxon>Eurotiomycetes</taxon>
        <taxon>Eurotiomycetidae</taxon>
        <taxon>Eurotiales</taxon>
        <taxon>Trichocomaceae</taxon>
        <taxon>Rasamsonia</taxon>
    </lineage>
</organism>
<keyword evidence="4" id="KW-0560">Oxidoreductase</keyword>
<dbReference type="EC" id="1.1.3.17" evidence="4"/>
<dbReference type="STRING" id="1408163.A0A0F4YUY8"/>
<name>A0A0F4YUY8_RASE3</name>
<evidence type="ECO:0000313" key="4">
    <source>
        <dbReference type="EMBL" id="KKA22107.1"/>
    </source>
</evidence>
<dbReference type="Pfam" id="PF05199">
    <property type="entry name" value="GMC_oxred_C"/>
    <property type="match status" value="1"/>
</dbReference>
<evidence type="ECO:0000313" key="5">
    <source>
        <dbReference type="Proteomes" id="UP000053958"/>
    </source>
</evidence>
<reference evidence="4 5" key="1">
    <citation type="submission" date="2015-04" db="EMBL/GenBank/DDBJ databases">
        <authorList>
            <person name="Heijne W.H."/>
            <person name="Fedorova N.D."/>
            <person name="Nierman W.C."/>
            <person name="Vollebregt A.W."/>
            <person name="Zhao Z."/>
            <person name="Wu L."/>
            <person name="Kumar M."/>
            <person name="Stam H."/>
            <person name="van den Berg M.A."/>
            <person name="Pel H.J."/>
        </authorList>
    </citation>
    <scope>NUCLEOTIDE SEQUENCE [LARGE SCALE GENOMIC DNA]</scope>
    <source>
        <strain evidence="4 5">CBS 393.64</strain>
    </source>
</reference>
<accession>A0A0F4YUY8</accession>
<dbReference type="PANTHER" id="PTHR11552">
    <property type="entry name" value="GLUCOSE-METHANOL-CHOLINE GMC OXIDOREDUCTASE"/>
    <property type="match status" value="1"/>
</dbReference>
<dbReference type="InterPro" id="IPR007867">
    <property type="entry name" value="GMC_OxRtase_C"/>
</dbReference>
<dbReference type="GO" id="GO:0033713">
    <property type="term" value="F:choline:oxygen 1-oxidoreductase activity"/>
    <property type="evidence" value="ECO:0007669"/>
    <property type="project" value="UniProtKB-EC"/>
</dbReference>
<proteinExistence type="inferred from homology"/>
<dbReference type="PANTHER" id="PTHR11552:SF152">
    <property type="entry name" value="OXIDASE (CODA), PUTATIVE (AFU_ORTHOLOGUE AFUA_8G04090)-RELATED"/>
    <property type="match status" value="1"/>
</dbReference>
<dbReference type="SUPFAM" id="SSF54373">
    <property type="entry name" value="FAD-linked reductases, C-terminal domain"/>
    <property type="match status" value="1"/>
</dbReference>
<dbReference type="OrthoDB" id="269227at2759"/>
<dbReference type="Gene3D" id="3.50.50.60">
    <property type="entry name" value="FAD/NAD(P)-binding domain"/>
    <property type="match status" value="1"/>
</dbReference>
<comment type="similarity">
    <text evidence="1">Belongs to the GMC oxidoreductase family.</text>
</comment>
<dbReference type="RefSeq" id="XP_013328719.1">
    <property type="nucleotide sequence ID" value="XM_013473265.1"/>
</dbReference>
<dbReference type="InterPro" id="IPR012132">
    <property type="entry name" value="GMC_OxRdtase"/>
</dbReference>
<dbReference type="PROSITE" id="PS00624">
    <property type="entry name" value="GMC_OXRED_2"/>
    <property type="match status" value="1"/>
</dbReference>
<feature type="domain" description="Glucose-methanol-choline oxidoreductase N-terminal" evidence="3">
    <location>
        <begin position="265"/>
        <end position="279"/>
    </location>
</feature>
<dbReference type="EMBL" id="LASV01000157">
    <property type="protein sequence ID" value="KKA22107.1"/>
    <property type="molecule type" value="Genomic_DNA"/>
</dbReference>